<dbReference type="AlphaFoldDB" id="A0A1N7MAR3"/>
<keyword evidence="5" id="KW-0133">Cell shape</keyword>
<dbReference type="STRING" id="633194.SAMN05421759_104141"/>
<evidence type="ECO:0000256" key="2">
    <source>
        <dbReference type="ARBA" id="ARBA00007776"/>
    </source>
</evidence>
<dbReference type="RefSeq" id="WP_234990202.1">
    <property type="nucleotide sequence ID" value="NZ_FTOQ01000004.1"/>
</dbReference>
<keyword evidence="3" id="KW-1003">Cell membrane</keyword>
<dbReference type="GO" id="GO:0005886">
    <property type="term" value="C:plasma membrane"/>
    <property type="evidence" value="ECO:0007669"/>
    <property type="project" value="UniProtKB-SubCell"/>
</dbReference>
<evidence type="ECO:0000256" key="5">
    <source>
        <dbReference type="ARBA" id="ARBA00022960"/>
    </source>
</evidence>
<organism evidence="9 10">
    <name type="scientific">Roseivivax lentus</name>
    <dbReference type="NCBI Taxonomy" id="633194"/>
    <lineage>
        <taxon>Bacteria</taxon>
        <taxon>Pseudomonadati</taxon>
        <taxon>Pseudomonadota</taxon>
        <taxon>Alphaproteobacteria</taxon>
        <taxon>Rhodobacterales</taxon>
        <taxon>Roseobacteraceae</taxon>
        <taxon>Roseivivax</taxon>
    </lineage>
</organism>
<feature type="transmembrane region" description="Helical" evidence="8">
    <location>
        <begin position="105"/>
        <end position="125"/>
    </location>
</feature>
<dbReference type="Proteomes" id="UP000186684">
    <property type="component" value="Unassembled WGS sequence"/>
</dbReference>
<evidence type="ECO:0000256" key="8">
    <source>
        <dbReference type="SAM" id="Phobius"/>
    </source>
</evidence>
<comment type="similarity">
    <text evidence="2">Belongs to the MreD family.</text>
</comment>
<evidence type="ECO:0000256" key="3">
    <source>
        <dbReference type="ARBA" id="ARBA00022475"/>
    </source>
</evidence>
<evidence type="ECO:0000256" key="4">
    <source>
        <dbReference type="ARBA" id="ARBA00022692"/>
    </source>
</evidence>
<dbReference type="EMBL" id="FTOQ01000004">
    <property type="protein sequence ID" value="SIS83143.1"/>
    <property type="molecule type" value="Genomic_DNA"/>
</dbReference>
<evidence type="ECO:0000256" key="7">
    <source>
        <dbReference type="ARBA" id="ARBA00023136"/>
    </source>
</evidence>
<sequence>MIDGTILKTWLMRAVLIGLAMIVVFFHLLPLHHLPPRLAGPDIITLLIFAWALRRPDYVPAWLIALVALLADLIFQRPPGLWAALTVIFAEGLKSGERRQRETNFMMEWLSVAVSLGAMTLIYQLTKVLLIIEPVGWVLAISSALASILFYPVVVAITRIFGIARAAPGDGDRLGMGL</sequence>
<gene>
    <name evidence="9" type="ORF">SAMN05421759_104141</name>
</gene>
<feature type="transmembrane region" description="Helical" evidence="8">
    <location>
        <begin position="137"/>
        <end position="157"/>
    </location>
</feature>
<protein>
    <submittedName>
        <fullName evidence="9">Rod shape-determining protein MreD</fullName>
    </submittedName>
</protein>
<dbReference type="InterPro" id="IPR007227">
    <property type="entry name" value="Cell_shape_determining_MreD"/>
</dbReference>
<evidence type="ECO:0000313" key="9">
    <source>
        <dbReference type="EMBL" id="SIS83143.1"/>
    </source>
</evidence>
<evidence type="ECO:0000256" key="6">
    <source>
        <dbReference type="ARBA" id="ARBA00022989"/>
    </source>
</evidence>
<keyword evidence="6 8" id="KW-1133">Transmembrane helix</keyword>
<keyword evidence="10" id="KW-1185">Reference proteome</keyword>
<keyword evidence="4 8" id="KW-0812">Transmembrane</keyword>
<feature type="transmembrane region" description="Helical" evidence="8">
    <location>
        <begin position="12"/>
        <end position="31"/>
    </location>
</feature>
<dbReference type="GO" id="GO:0008360">
    <property type="term" value="P:regulation of cell shape"/>
    <property type="evidence" value="ECO:0007669"/>
    <property type="project" value="UniProtKB-KW"/>
</dbReference>
<keyword evidence="7 8" id="KW-0472">Membrane</keyword>
<evidence type="ECO:0000256" key="1">
    <source>
        <dbReference type="ARBA" id="ARBA00004651"/>
    </source>
</evidence>
<accession>A0A1N7MAR3</accession>
<dbReference type="NCBIfam" id="TIGR03426">
    <property type="entry name" value="shape_MreD"/>
    <property type="match status" value="1"/>
</dbReference>
<evidence type="ECO:0000313" key="10">
    <source>
        <dbReference type="Proteomes" id="UP000186684"/>
    </source>
</evidence>
<name>A0A1N7MAR3_9RHOB</name>
<proteinExistence type="inferred from homology"/>
<reference evidence="10" key="1">
    <citation type="submission" date="2017-01" db="EMBL/GenBank/DDBJ databases">
        <authorList>
            <person name="Varghese N."/>
            <person name="Submissions S."/>
        </authorList>
    </citation>
    <scope>NUCLEOTIDE SEQUENCE [LARGE SCALE GENOMIC DNA]</scope>
    <source>
        <strain evidence="10">DSM 29430</strain>
    </source>
</reference>
<comment type="subcellular location">
    <subcellularLocation>
        <location evidence="1">Cell membrane</location>
        <topology evidence="1">Multi-pass membrane protein</topology>
    </subcellularLocation>
</comment>
<feature type="transmembrane region" description="Helical" evidence="8">
    <location>
        <begin position="59"/>
        <end position="75"/>
    </location>
</feature>